<dbReference type="PROSITE" id="PS50043">
    <property type="entry name" value="HTH_LUXR_2"/>
    <property type="match status" value="1"/>
</dbReference>
<reference evidence="4 5" key="1">
    <citation type="submission" date="2024-09" db="EMBL/GenBank/DDBJ databases">
        <authorList>
            <person name="Sun Q."/>
            <person name="Mori K."/>
        </authorList>
    </citation>
    <scope>NUCLEOTIDE SEQUENCE [LARGE SCALE GENOMIC DNA]</scope>
    <source>
        <strain evidence="4 5">JCM 3307</strain>
    </source>
</reference>
<keyword evidence="1" id="KW-0547">Nucleotide-binding</keyword>
<dbReference type="Pfam" id="PF13191">
    <property type="entry name" value="AAA_16"/>
    <property type="match status" value="1"/>
</dbReference>
<dbReference type="SMART" id="SM00421">
    <property type="entry name" value="HTH_LUXR"/>
    <property type="match status" value="1"/>
</dbReference>
<keyword evidence="5" id="KW-1185">Reference proteome</keyword>
<dbReference type="InterPro" id="IPR016032">
    <property type="entry name" value="Sig_transdc_resp-reg_C-effctor"/>
</dbReference>
<dbReference type="Pfam" id="PF00196">
    <property type="entry name" value="GerE"/>
    <property type="match status" value="1"/>
</dbReference>
<evidence type="ECO:0000313" key="4">
    <source>
        <dbReference type="EMBL" id="MFB9445565.1"/>
    </source>
</evidence>
<evidence type="ECO:0000313" key="5">
    <source>
        <dbReference type="Proteomes" id="UP001589608"/>
    </source>
</evidence>
<keyword evidence="2" id="KW-0067">ATP-binding</keyword>
<name>A0ABV5M9P9_9ACTN</name>
<dbReference type="EMBL" id="JBHMCA010000042">
    <property type="protein sequence ID" value="MFB9445565.1"/>
    <property type="molecule type" value="Genomic_DNA"/>
</dbReference>
<comment type="caution">
    <text evidence="4">The sequence shown here is derived from an EMBL/GenBank/DDBJ whole genome shotgun (WGS) entry which is preliminary data.</text>
</comment>
<organism evidence="4 5">
    <name type="scientific">Dactylosporangium vinaceum</name>
    <dbReference type="NCBI Taxonomy" id="53362"/>
    <lineage>
        <taxon>Bacteria</taxon>
        <taxon>Bacillati</taxon>
        <taxon>Actinomycetota</taxon>
        <taxon>Actinomycetes</taxon>
        <taxon>Micromonosporales</taxon>
        <taxon>Micromonosporaceae</taxon>
        <taxon>Dactylosporangium</taxon>
    </lineage>
</organism>
<feature type="domain" description="HTH luxR-type" evidence="3">
    <location>
        <begin position="834"/>
        <end position="898"/>
    </location>
</feature>
<dbReference type="InterPro" id="IPR036388">
    <property type="entry name" value="WH-like_DNA-bd_sf"/>
</dbReference>
<dbReference type="Proteomes" id="UP001589608">
    <property type="component" value="Unassembled WGS sequence"/>
</dbReference>
<dbReference type="PANTHER" id="PTHR16305:SF35">
    <property type="entry name" value="TRANSCRIPTIONAL ACTIVATOR DOMAIN"/>
    <property type="match status" value="1"/>
</dbReference>
<dbReference type="PRINTS" id="PR00038">
    <property type="entry name" value="HTHLUXR"/>
</dbReference>
<evidence type="ECO:0000256" key="2">
    <source>
        <dbReference type="ARBA" id="ARBA00022840"/>
    </source>
</evidence>
<dbReference type="InterPro" id="IPR041664">
    <property type="entry name" value="AAA_16"/>
</dbReference>
<dbReference type="RefSeq" id="WP_223103911.1">
    <property type="nucleotide sequence ID" value="NZ_CP061913.1"/>
</dbReference>
<accession>A0ABV5M9P9</accession>
<evidence type="ECO:0000259" key="3">
    <source>
        <dbReference type="PROSITE" id="PS50043"/>
    </source>
</evidence>
<gene>
    <name evidence="4" type="ORF">ACFFTR_21010</name>
</gene>
<proteinExistence type="predicted"/>
<dbReference type="CDD" id="cd06170">
    <property type="entry name" value="LuxR_C_like"/>
    <property type="match status" value="1"/>
</dbReference>
<sequence>MTTDRAELAALTQLLGRTRQGGGGALVVRGSAGIGKTWLLEQALDRVPQVRALRSTGVQFESELPYAALHQLTAALLDGAGRLPDGQRAALQAAFGLGGGPVAPDRFLVGMAVLTLLSQSAETDPLVCVVDDAQWLDRASAQALAFVARRVGEEGVALLFAVRDPMPLPDLEGLPVLAIGPLPDSQARDLLGQVLRAPVDAPVRERVLAEARGNPLAIVELAGATAPTQHAGGFAVPRLAGQDTEALYVERLATLPEETRTLLAVAAAEPLGDPGLLWRAAEHLHLPPAALDPAVAAGLISVEARVRFRHPLVRSAVHGAAGPAVRRAAHAALAAVTDTGRDLDRQVWHRAQATVGLDEDVAGALVASAEQARARGGLAAAAAFLTRAAELTADPSRRNVRTLEAAALTLRAGSPQEALEVLRAADPAGLTAREQAHADLLRGEIAFALQRGVDAPGLLRRAARRLETLDARAARDAYIDALHASLIVGFLGEDLRAVAADALARRPTQAPPETADLLLDGMASVLLGRSVDGAALLARALADRTDAVWARRPSLVAACLELWDLEAYREILQTVVREARQTGALTALPQALGTLAGASIPYGDLRAAEMLLDEGDRLAEAAGTTPLVYPRLHVLAVRGDADAADRLFDQVTADATARGEGLLVAYASFTRALLRNGLADYAGARSAARESVDRLDMVFTGLALRELIEAAVHLGDVDTAAEALAALRERTGAAGTAWARGIELGCAALLATAAAADEGYRAAIDTLTAAGTECDTARMRLLYGQWLRREGRRMDARVQLRAAHEAFVGMGAEAFAARTAAELLATGERATRPAGPSADQLTAQELRIARMVAEGMTTKETAAAVFLSPRTVDAHLRNIFRKLGIRSRRELRTVRLDGPASSAG</sequence>
<protein>
    <submittedName>
        <fullName evidence="4">AAA family ATPase</fullName>
    </submittedName>
</protein>
<dbReference type="PANTHER" id="PTHR16305">
    <property type="entry name" value="TESTICULAR SOLUBLE ADENYLYL CYCLASE"/>
    <property type="match status" value="1"/>
</dbReference>
<dbReference type="InterPro" id="IPR000792">
    <property type="entry name" value="Tscrpt_reg_LuxR_C"/>
</dbReference>
<dbReference type="InterPro" id="IPR027417">
    <property type="entry name" value="P-loop_NTPase"/>
</dbReference>
<dbReference type="SUPFAM" id="SSF52540">
    <property type="entry name" value="P-loop containing nucleoside triphosphate hydrolases"/>
    <property type="match status" value="1"/>
</dbReference>
<dbReference type="SUPFAM" id="SSF46894">
    <property type="entry name" value="C-terminal effector domain of the bipartite response regulators"/>
    <property type="match status" value="1"/>
</dbReference>
<dbReference type="Gene3D" id="1.10.10.10">
    <property type="entry name" value="Winged helix-like DNA-binding domain superfamily/Winged helix DNA-binding domain"/>
    <property type="match status" value="1"/>
</dbReference>
<evidence type="ECO:0000256" key="1">
    <source>
        <dbReference type="ARBA" id="ARBA00022741"/>
    </source>
</evidence>